<protein>
    <submittedName>
        <fullName evidence="2">Uncharacterized protein</fullName>
    </submittedName>
</protein>
<keyword evidence="1" id="KW-1133">Transmembrane helix</keyword>
<reference evidence="2" key="2">
    <citation type="journal article" date="2015" name="Data Brief">
        <title>Shoot transcriptome of the giant reed, Arundo donax.</title>
        <authorList>
            <person name="Barrero R.A."/>
            <person name="Guerrero F.D."/>
            <person name="Moolhuijzen P."/>
            <person name="Goolsby J.A."/>
            <person name="Tidwell J."/>
            <person name="Bellgard S.E."/>
            <person name="Bellgard M.I."/>
        </authorList>
    </citation>
    <scope>NUCLEOTIDE SEQUENCE</scope>
    <source>
        <tissue evidence="2">Shoot tissue taken approximately 20 cm above the soil surface</tissue>
    </source>
</reference>
<evidence type="ECO:0000256" key="1">
    <source>
        <dbReference type="SAM" id="Phobius"/>
    </source>
</evidence>
<keyword evidence="1" id="KW-0472">Membrane</keyword>
<proteinExistence type="predicted"/>
<dbReference type="AlphaFoldDB" id="A0A0A8ZKN0"/>
<name>A0A0A8ZKN0_ARUDO</name>
<keyword evidence="1" id="KW-0812">Transmembrane</keyword>
<evidence type="ECO:0000313" key="2">
    <source>
        <dbReference type="EMBL" id="JAD37290.1"/>
    </source>
</evidence>
<organism evidence="2">
    <name type="scientific">Arundo donax</name>
    <name type="common">Giant reed</name>
    <name type="synonym">Donax arundinaceus</name>
    <dbReference type="NCBI Taxonomy" id="35708"/>
    <lineage>
        <taxon>Eukaryota</taxon>
        <taxon>Viridiplantae</taxon>
        <taxon>Streptophyta</taxon>
        <taxon>Embryophyta</taxon>
        <taxon>Tracheophyta</taxon>
        <taxon>Spermatophyta</taxon>
        <taxon>Magnoliopsida</taxon>
        <taxon>Liliopsida</taxon>
        <taxon>Poales</taxon>
        <taxon>Poaceae</taxon>
        <taxon>PACMAD clade</taxon>
        <taxon>Arundinoideae</taxon>
        <taxon>Arundineae</taxon>
        <taxon>Arundo</taxon>
    </lineage>
</organism>
<reference evidence="2" key="1">
    <citation type="submission" date="2014-09" db="EMBL/GenBank/DDBJ databases">
        <authorList>
            <person name="Magalhaes I.L.F."/>
            <person name="Oliveira U."/>
            <person name="Santos F.R."/>
            <person name="Vidigal T.H.D.A."/>
            <person name="Brescovit A.D."/>
            <person name="Santos A.J."/>
        </authorList>
    </citation>
    <scope>NUCLEOTIDE SEQUENCE</scope>
    <source>
        <tissue evidence="2">Shoot tissue taken approximately 20 cm above the soil surface</tissue>
    </source>
</reference>
<sequence length="39" mass="4887">MRSWDWNIGHWIVALSFFFLFFLLLIYHFSNVTHFYFAV</sequence>
<feature type="transmembrane region" description="Helical" evidence="1">
    <location>
        <begin position="12"/>
        <end position="30"/>
    </location>
</feature>
<dbReference type="EMBL" id="GBRH01260605">
    <property type="protein sequence ID" value="JAD37290.1"/>
    <property type="molecule type" value="Transcribed_RNA"/>
</dbReference>
<accession>A0A0A8ZKN0</accession>